<dbReference type="GO" id="GO:0098552">
    <property type="term" value="C:side of membrane"/>
    <property type="evidence" value="ECO:0007669"/>
    <property type="project" value="UniProtKB-KW"/>
</dbReference>
<evidence type="ECO:0000256" key="16">
    <source>
        <dbReference type="SAM" id="MobiDB-lite"/>
    </source>
</evidence>
<feature type="compositionally biased region" description="Polar residues" evidence="16">
    <location>
        <begin position="379"/>
        <end position="393"/>
    </location>
</feature>
<proteinExistence type="inferred from homology"/>
<dbReference type="InterPro" id="IPR003591">
    <property type="entry name" value="Leu-rich_rpt_typical-subtyp"/>
</dbReference>
<dbReference type="PaxDb" id="8022-A0A060Z8J5"/>
<dbReference type="PANTHER" id="PTHR24369:SF196">
    <property type="entry name" value="RETICULON 4 RECEPTOR LIKE 1"/>
    <property type="match status" value="1"/>
</dbReference>
<dbReference type="AlphaFoldDB" id="A0A060Z8J5"/>
<feature type="non-terminal residue" evidence="18">
    <location>
        <position position="1"/>
    </location>
</feature>
<evidence type="ECO:0000256" key="5">
    <source>
        <dbReference type="ARBA" id="ARBA00004635"/>
    </source>
</evidence>
<keyword evidence="13" id="KW-0966">Cell projection</keyword>
<feature type="compositionally biased region" description="Pro residues" evidence="16">
    <location>
        <begin position="314"/>
        <end position="323"/>
    </location>
</feature>
<gene>
    <name evidence="18" type="ORF">GSONMT00001174001</name>
</gene>
<sequence length="451" mass="50228">NMMIFCECGLSLWLVVWLVLGKPGPSASCPHLCVCYPTPMTVSCQAQNFTSVPVGVPYDSQRVFLQNNRITELRVGSFGFGTQVLWLFSNNITWIEAGSFSELRDLEELDLGDNSHLRRLEGGAFRGLEKLQSLHMHRCKLTALPHDLFHKLYSLQFLYLQENQLHFLQDDLFSDLINLSQLFLHGNRIRTLSENVFRGLVNLDRLLLHDNRVRQVNRRAFRDLGRLTMLFLFNNSLAELPGQALRDTQGIEFLRLNGNPWSCGCEALPLWEWFRGARVSSSELLCSSRPPAAGWTSASSVRWTSPSALSPTLAPWPAPPRGPSAPRQDGGSPSTSPSPRPRQCSRRAPRPSRPSERTTHPSCPPPTSSTSSVRKRQPYPNSTLKSTGRTMGTRTPAPRCDASSSSVRLTSMASLPTPPPPSHHPPLSHSSSPSRYSPSPSIYTSYLAESD</sequence>
<evidence type="ECO:0000256" key="8">
    <source>
        <dbReference type="ARBA" id="ARBA00022729"/>
    </source>
</evidence>
<feature type="region of interest" description="Disordered" evidence="16">
    <location>
        <begin position="306"/>
        <end position="451"/>
    </location>
</feature>
<dbReference type="GO" id="GO:0005886">
    <property type="term" value="C:plasma membrane"/>
    <property type="evidence" value="ECO:0007669"/>
    <property type="project" value="UniProtKB-SubCell"/>
</dbReference>
<evidence type="ECO:0000256" key="9">
    <source>
        <dbReference type="ARBA" id="ARBA00022737"/>
    </source>
</evidence>
<evidence type="ECO:0000256" key="17">
    <source>
        <dbReference type="SAM" id="SignalP"/>
    </source>
</evidence>
<dbReference type="Gene3D" id="3.80.10.10">
    <property type="entry name" value="Ribonuclease Inhibitor"/>
    <property type="match status" value="1"/>
</dbReference>
<accession>A0A060Z8J5</accession>
<evidence type="ECO:0000256" key="10">
    <source>
        <dbReference type="ARBA" id="ARBA00023136"/>
    </source>
</evidence>
<keyword evidence="9" id="KW-0677">Repeat</keyword>
<name>A0A060Z8J5_ONCMY</name>
<feature type="compositionally biased region" description="Low complexity" evidence="16">
    <location>
        <begin position="324"/>
        <end position="337"/>
    </location>
</feature>
<evidence type="ECO:0000256" key="2">
    <source>
        <dbReference type="ARBA" id="ARBA00004285"/>
    </source>
</evidence>
<dbReference type="GO" id="GO:0043204">
    <property type="term" value="C:perikaryon"/>
    <property type="evidence" value="ECO:0007669"/>
    <property type="project" value="UniProtKB-SubCell"/>
</dbReference>
<organism evidence="18 19">
    <name type="scientific">Oncorhynchus mykiss</name>
    <name type="common">Rainbow trout</name>
    <name type="synonym">Salmo gairdneri</name>
    <dbReference type="NCBI Taxonomy" id="8022"/>
    <lineage>
        <taxon>Eukaryota</taxon>
        <taxon>Metazoa</taxon>
        <taxon>Chordata</taxon>
        <taxon>Craniata</taxon>
        <taxon>Vertebrata</taxon>
        <taxon>Euteleostomi</taxon>
        <taxon>Actinopterygii</taxon>
        <taxon>Neopterygii</taxon>
        <taxon>Teleostei</taxon>
        <taxon>Protacanthopterygii</taxon>
        <taxon>Salmoniformes</taxon>
        <taxon>Salmonidae</taxon>
        <taxon>Salmoninae</taxon>
        <taxon>Oncorhynchus</taxon>
    </lineage>
</organism>
<evidence type="ECO:0000256" key="11">
    <source>
        <dbReference type="ARBA" id="ARBA00023170"/>
    </source>
</evidence>
<evidence type="ECO:0000313" key="18">
    <source>
        <dbReference type="EMBL" id="CDR00336.1"/>
    </source>
</evidence>
<dbReference type="SUPFAM" id="SSF52058">
    <property type="entry name" value="L domain-like"/>
    <property type="match status" value="1"/>
</dbReference>
<keyword evidence="12" id="KW-0325">Glycoprotein</keyword>
<dbReference type="PANTHER" id="PTHR24369">
    <property type="entry name" value="ANTIGEN BSP, PUTATIVE-RELATED"/>
    <property type="match status" value="1"/>
</dbReference>
<keyword evidence="7" id="KW-0433">Leucine-rich repeat</keyword>
<keyword evidence="14" id="KW-0449">Lipoprotein</keyword>
<comment type="similarity">
    <text evidence="15">Belongs to the Nogo receptor family.</text>
</comment>
<evidence type="ECO:0000256" key="13">
    <source>
        <dbReference type="ARBA" id="ARBA00023273"/>
    </source>
</evidence>
<dbReference type="InterPro" id="IPR032675">
    <property type="entry name" value="LRR_dom_sf"/>
</dbReference>
<keyword evidence="6" id="KW-1003">Cell membrane</keyword>
<evidence type="ECO:0008006" key="20">
    <source>
        <dbReference type="Google" id="ProtNLM"/>
    </source>
</evidence>
<dbReference type="SMART" id="SM00369">
    <property type="entry name" value="LRR_TYP"/>
    <property type="match status" value="7"/>
</dbReference>
<feature type="chain" id="PRO_5001596923" description="LRRCT domain-containing protein" evidence="17">
    <location>
        <begin position="22"/>
        <end position="451"/>
    </location>
</feature>
<comment type="subcellular location">
    <subcellularLocation>
        <location evidence="1">Cell membrane</location>
    </subcellularLocation>
    <subcellularLocation>
        <location evidence="3">Cell projection</location>
    </subcellularLocation>
    <subcellularLocation>
        <location evidence="2">Membrane raft</location>
    </subcellularLocation>
    <subcellularLocation>
        <location evidence="5">Membrane</location>
        <topology evidence="5">Lipid-anchor</topology>
    </subcellularLocation>
    <subcellularLocation>
        <location evidence="4">Perikaryon</location>
    </subcellularLocation>
</comment>
<evidence type="ECO:0000313" key="19">
    <source>
        <dbReference type="Proteomes" id="UP000193380"/>
    </source>
</evidence>
<evidence type="ECO:0000256" key="6">
    <source>
        <dbReference type="ARBA" id="ARBA00022475"/>
    </source>
</evidence>
<reference evidence="18" key="1">
    <citation type="journal article" date="2014" name="Nat. Commun.">
        <title>The rainbow trout genome provides novel insights into evolution after whole-genome duplication in vertebrates.</title>
        <authorList>
            <person name="Berthelot C."/>
            <person name="Brunet F."/>
            <person name="Chalopin D."/>
            <person name="Juanchich A."/>
            <person name="Bernard M."/>
            <person name="Noel B."/>
            <person name="Bento P."/>
            <person name="Da Silva C."/>
            <person name="Labadie K."/>
            <person name="Alberti A."/>
            <person name="Aury J.M."/>
            <person name="Louis A."/>
            <person name="Dehais P."/>
            <person name="Bardou P."/>
            <person name="Montfort J."/>
            <person name="Klopp C."/>
            <person name="Cabau C."/>
            <person name="Gaspin C."/>
            <person name="Thorgaard G.H."/>
            <person name="Boussaha M."/>
            <person name="Quillet E."/>
            <person name="Guyomard R."/>
            <person name="Galiana D."/>
            <person name="Bobe J."/>
            <person name="Volff J.N."/>
            <person name="Genet C."/>
            <person name="Wincker P."/>
            <person name="Jaillon O."/>
            <person name="Roest Crollius H."/>
            <person name="Guiguen Y."/>
        </authorList>
    </citation>
    <scope>NUCLEOTIDE SEQUENCE [LARGE SCALE GENOMIC DNA]</scope>
</reference>
<dbReference type="EMBL" id="FR956072">
    <property type="protein sequence ID" value="CDR00336.1"/>
    <property type="molecule type" value="Genomic_DNA"/>
</dbReference>
<protein>
    <recommendedName>
        <fullName evidence="20">LRRCT domain-containing protein</fullName>
    </recommendedName>
</protein>
<keyword evidence="8 17" id="KW-0732">Signal</keyword>
<dbReference type="InterPro" id="IPR050541">
    <property type="entry name" value="LRR_TM_domain-containing"/>
</dbReference>
<evidence type="ECO:0000256" key="4">
    <source>
        <dbReference type="ARBA" id="ARBA00004484"/>
    </source>
</evidence>
<evidence type="ECO:0000256" key="1">
    <source>
        <dbReference type="ARBA" id="ARBA00004236"/>
    </source>
</evidence>
<dbReference type="FunFam" id="3.80.10.10:FF:000018">
    <property type="entry name" value="Reticulon 4 receptor"/>
    <property type="match status" value="1"/>
</dbReference>
<evidence type="ECO:0000256" key="12">
    <source>
        <dbReference type="ARBA" id="ARBA00023180"/>
    </source>
</evidence>
<evidence type="ECO:0000256" key="7">
    <source>
        <dbReference type="ARBA" id="ARBA00022614"/>
    </source>
</evidence>
<dbReference type="InterPro" id="IPR001611">
    <property type="entry name" value="Leu-rich_rpt"/>
</dbReference>
<feature type="signal peptide" evidence="17">
    <location>
        <begin position="1"/>
        <end position="21"/>
    </location>
</feature>
<evidence type="ECO:0000256" key="3">
    <source>
        <dbReference type="ARBA" id="ARBA00004316"/>
    </source>
</evidence>
<dbReference type="GO" id="GO:0045121">
    <property type="term" value="C:membrane raft"/>
    <property type="evidence" value="ECO:0007669"/>
    <property type="project" value="UniProtKB-SubCell"/>
</dbReference>
<reference evidence="18" key="2">
    <citation type="submission" date="2014-03" db="EMBL/GenBank/DDBJ databases">
        <authorList>
            <person name="Genoscope - CEA"/>
        </authorList>
    </citation>
    <scope>NUCLEOTIDE SEQUENCE</scope>
</reference>
<evidence type="ECO:0000256" key="14">
    <source>
        <dbReference type="ARBA" id="ARBA00023288"/>
    </source>
</evidence>
<evidence type="ECO:0000256" key="15">
    <source>
        <dbReference type="ARBA" id="ARBA00038236"/>
    </source>
</evidence>
<dbReference type="Proteomes" id="UP000193380">
    <property type="component" value="Unassembled WGS sequence"/>
</dbReference>
<dbReference type="STRING" id="8022.A0A060Z8J5"/>
<keyword evidence="10" id="KW-0472">Membrane</keyword>
<dbReference type="GO" id="GO:0042995">
    <property type="term" value="C:cell projection"/>
    <property type="evidence" value="ECO:0007669"/>
    <property type="project" value="UniProtKB-SubCell"/>
</dbReference>
<keyword evidence="11" id="KW-0675">Receptor</keyword>
<feature type="compositionally biased region" description="Low complexity" evidence="16">
    <location>
        <begin position="425"/>
        <end position="451"/>
    </location>
</feature>
<dbReference type="Pfam" id="PF13855">
    <property type="entry name" value="LRR_8"/>
    <property type="match status" value="2"/>
</dbReference>